<keyword evidence="2" id="KW-1185">Reference proteome</keyword>
<dbReference type="SUPFAM" id="SSF140996">
    <property type="entry name" value="Hermes dimerisation domain"/>
    <property type="match status" value="1"/>
</dbReference>
<dbReference type="SUPFAM" id="SSF53098">
    <property type="entry name" value="Ribonuclease H-like"/>
    <property type="match status" value="1"/>
</dbReference>
<evidence type="ECO:0000313" key="1">
    <source>
        <dbReference type="EnsemblMetazoa" id="Aqu2.1.10241_001"/>
    </source>
</evidence>
<evidence type="ECO:0008006" key="3">
    <source>
        <dbReference type="Google" id="ProtNLM"/>
    </source>
</evidence>
<dbReference type="eggNOG" id="KOG1121">
    <property type="taxonomic scope" value="Eukaryota"/>
</dbReference>
<protein>
    <recommendedName>
        <fullName evidence="3">HAT C-terminal dimerisation domain-containing protein</fullName>
    </recommendedName>
</protein>
<proteinExistence type="predicted"/>
<dbReference type="PANTHER" id="PTHR46481:SF9">
    <property type="entry name" value="ZINC FINGER BED DOMAIN-CONTAINING PROTEIN 1-LIKE"/>
    <property type="match status" value="1"/>
</dbReference>
<sequence length="162" mass="18466">MITRDIQPVSIVDDIGFLNLLREAKPRYVVPCRSKISRCIDDLYVSNKRRVQGLIADVDFLCYTTDMWTLQCGESYRSLTCHFIAPNYEMHFQNLQTGHFPRTHESSHIAEALLSAAKEWCINIPKQIVTFTTDSGFNIVKDLDDMTIPRLSCAGHTLNLAV</sequence>
<dbReference type="OrthoDB" id="6615779at2759"/>
<organism evidence="1">
    <name type="scientific">Amphimedon queenslandica</name>
    <name type="common">Sponge</name>
    <dbReference type="NCBI Taxonomy" id="400682"/>
    <lineage>
        <taxon>Eukaryota</taxon>
        <taxon>Metazoa</taxon>
        <taxon>Porifera</taxon>
        <taxon>Demospongiae</taxon>
        <taxon>Heteroscleromorpha</taxon>
        <taxon>Haplosclerida</taxon>
        <taxon>Niphatidae</taxon>
        <taxon>Amphimedon</taxon>
    </lineage>
</organism>
<dbReference type="Proteomes" id="UP000007879">
    <property type="component" value="Unassembled WGS sequence"/>
</dbReference>
<dbReference type="AlphaFoldDB" id="A0A1X7T7M3"/>
<dbReference type="EnsemblMetazoa" id="XM_011409812.1">
    <property type="protein sequence ID" value="XP_011408114.1"/>
    <property type="gene ID" value="LOC105315243"/>
</dbReference>
<dbReference type="InterPro" id="IPR052035">
    <property type="entry name" value="ZnF_BED_domain_contain"/>
</dbReference>
<reference evidence="2" key="1">
    <citation type="journal article" date="2010" name="Nature">
        <title>The Amphimedon queenslandica genome and the evolution of animal complexity.</title>
        <authorList>
            <person name="Srivastava M."/>
            <person name="Simakov O."/>
            <person name="Chapman J."/>
            <person name="Fahey B."/>
            <person name="Gauthier M.E."/>
            <person name="Mitros T."/>
            <person name="Richards G.S."/>
            <person name="Conaco C."/>
            <person name="Dacre M."/>
            <person name="Hellsten U."/>
            <person name="Larroux C."/>
            <person name="Putnam N.H."/>
            <person name="Stanke M."/>
            <person name="Adamska M."/>
            <person name="Darling A."/>
            <person name="Degnan S.M."/>
            <person name="Oakley T.H."/>
            <person name="Plachetzki D.C."/>
            <person name="Zhai Y."/>
            <person name="Adamski M."/>
            <person name="Calcino A."/>
            <person name="Cummins S.F."/>
            <person name="Goodstein D.M."/>
            <person name="Harris C."/>
            <person name="Jackson D.J."/>
            <person name="Leys S.P."/>
            <person name="Shu S."/>
            <person name="Woodcroft B.J."/>
            <person name="Vervoort M."/>
            <person name="Kosik K.S."/>
            <person name="Manning G."/>
            <person name="Degnan B.M."/>
            <person name="Rokhsar D.S."/>
        </authorList>
    </citation>
    <scope>NUCLEOTIDE SEQUENCE [LARGE SCALE GENOMIC DNA]</scope>
</reference>
<name>A0A1X7T7M3_AMPQE</name>
<dbReference type="PANTHER" id="PTHR46481">
    <property type="entry name" value="ZINC FINGER BED DOMAIN-CONTAINING PROTEIN 4"/>
    <property type="match status" value="1"/>
</dbReference>
<gene>
    <name evidence="1" type="primary">105315243</name>
</gene>
<dbReference type="KEGG" id="aqu:105315243"/>
<dbReference type="InterPro" id="IPR012337">
    <property type="entry name" value="RNaseH-like_sf"/>
</dbReference>
<accession>A0A1X7T7M3</accession>
<reference evidence="1" key="2">
    <citation type="submission" date="2017-05" db="UniProtKB">
        <authorList>
            <consortium name="EnsemblMetazoa"/>
        </authorList>
    </citation>
    <scope>IDENTIFICATION</scope>
</reference>
<evidence type="ECO:0000313" key="2">
    <source>
        <dbReference type="Proteomes" id="UP000007879"/>
    </source>
</evidence>
<dbReference type="STRING" id="400682.A0A1X7T7M3"/>
<dbReference type="InParanoid" id="A0A1X7T7M3"/>
<dbReference type="EnsemblMetazoa" id="Aqu2.1.10241_001">
    <property type="protein sequence ID" value="Aqu2.1.10241_001"/>
    <property type="gene ID" value="Aqu2.1.10241"/>
</dbReference>